<name>A0A6B0SSU0_9EURY</name>
<reference evidence="3 4" key="1">
    <citation type="submission" date="2019-12" db="EMBL/GenBank/DDBJ databases">
        <title>Isolation and characterization of three novel carbon monoxide-oxidizing members of Halobacteria from salione crusts and soils.</title>
        <authorList>
            <person name="Myers M.R."/>
            <person name="King G.M."/>
        </authorList>
    </citation>
    <scope>NUCLEOTIDE SEQUENCE [LARGE SCALE GENOMIC DNA]</scope>
    <source>
        <strain evidence="3 4">PCN9</strain>
    </source>
</reference>
<dbReference type="InterPro" id="IPR006015">
    <property type="entry name" value="Universal_stress_UspA"/>
</dbReference>
<evidence type="ECO:0000256" key="1">
    <source>
        <dbReference type="ARBA" id="ARBA00008791"/>
    </source>
</evidence>
<comment type="caution">
    <text evidence="3">The sequence shown here is derived from an EMBL/GenBank/DDBJ whole genome shotgun (WGS) entry which is preliminary data.</text>
</comment>
<protein>
    <submittedName>
        <fullName evidence="3">Universal stress protein</fullName>
    </submittedName>
</protein>
<keyword evidence="4" id="KW-1185">Reference proteome</keyword>
<dbReference type="Pfam" id="PF00582">
    <property type="entry name" value="Usp"/>
    <property type="match status" value="1"/>
</dbReference>
<dbReference type="EMBL" id="WUUU01000162">
    <property type="protein sequence ID" value="MXR21870.1"/>
    <property type="molecule type" value="Genomic_DNA"/>
</dbReference>
<dbReference type="CDD" id="cd00293">
    <property type="entry name" value="USP-like"/>
    <property type="match status" value="1"/>
</dbReference>
<dbReference type="InterPro" id="IPR006016">
    <property type="entry name" value="UspA"/>
</dbReference>
<evidence type="ECO:0000313" key="4">
    <source>
        <dbReference type="Proteomes" id="UP000471521"/>
    </source>
</evidence>
<dbReference type="OrthoDB" id="271068at2157"/>
<dbReference type="AlphaFoldDB" id="A0A6B0SSU0"/>
<dbReference type="Proteomes" id="UP000471521">
    <property type="component" value="Unassembled WGS sequence"/>
</dbReference>
<gene>
    <name evidence="3" type="ORF">GRX66_15120</name>
</gene>
<dbReference type="PRINTS" id="PR01438">
    <property type="entry name" value="UNVRSLSTRESS"/>
</dbReference>
<organism evidence="3 4">
    <name type="scientific">Halobacterium bonnevillei</name>
    <dbReference type="NCBI Taxonomy" id="2692200"/>
    <lineage>
        <taxon>Archaea</taxon>
        <taxon>Methanobacteriati</taxon>
        <taxon>Methanobacteriota</taxon>
        <taxon>Stenosarchaea group</taxon>
        <taxon>Halobacteria</taxon>
        <taxon>Halobacteriales</taxon>
        <taxon>Halobacteriaceae</taxon>
        <taxon>Halobacterium</taxon>
    </lineage>
</organism>
<dbReference type="SUPFAM" id="SSF52402">
    <property type="entry name" value="Adenine nucleotide alpha hydrolases-like"/>
    <property type="match status" value="1"/>
</dbReference>
<evidence type="ECO:0000313" key="3">
    <source>
        <dbReference type="EMBL" id="MXR21870.1"/>
    </source>
</evidence>
<accession>A0A6B0SSU0</accession>
<sequence>MAIENVLLAVGPSDDERIEPLARTTIDIAGPAGATVTLAHVFTDDEYDDARGSLDLSSSDDVTPDAVARRHATIRDLADRLEDANVGYSIAGSVGEHGENIVSLADDVNADIAIVGGRKRSPTGKAVFGSTAQTVLLSAPCPVTFVRSDH</sequence>
<dbReference type="RefSeq" id="WP_159527299.1">
    <property type="nucleotide sequence ID" value="NZ_WUUU01000162.1"/>
</dbReference>
<evidence type="ECO:0000259" key="2">
    <source>
        <dbReference type="Pfam" id="PF00582"/>
    </source>
</evidence>
<dbReference type="Gene3D" id="3.40.50.620">
    <property type="entry name" value="HUPs"/>
    <property type="match status" value="1"/>
</dbReference>
<dbReference type="InterPro" id="IPR014729">
    <property type="entry name" value="Rossmann-like_a/b/a_fold"/>
</dbReference>
<dbReference type="PANTHER" id="PTHR46268:SF6">
    <property type="entry name" value="UNIVERSAL STRESS PROTEIN UP12"/>
    <property type="match status" value="1"/>
</dbReference>
<proteinExistence type="inferred from homology"/>
<feature type="domain" description="UspA" evidence="2">
    <location>
        <begin position="4"/>
        <end position="147"/>
    </location>
</feature>
<dbReference type="PANTHER" id="PTHR46268">
    <property type="entry name" value="STRESS RESPONSE PROTEIN NHAX"/>
    <property type="match status" value="1"/>
</dbReference>
<comment type="similarity">
    <text evidence="1">Belongs to the universal stress protein A family.</text>
</comment>